<dbReference type="Gene3D" id="1.20.1280.140">
    <property type="match status" value="1"/>
</dbReference>
<sequence length="177" mass="18146">MKFFTTLLTLGLIGTSVAEPIRIAKRGADDYKGVIATVSDQVAVVNTAVADYVGGSAKGDAVVTASDKLNEVINTGTTSVKGFDPLSSTDALAIVKPIETLTDDVGGLVDAVIAAKPNFDKDTLSEKVAASLTAQKESAQGLADAITAQVPDALKDLAKELSAGIAKHIQRGIDAYA</sequence>
<gene>
    <name evidence="2" type="ORF">P168DRAFT_329814</name>
</gene>
<evidence type="ECO:0000256" key="1">
    <source>
        <dbReference type="SAM" id="SignalP"/>
    </source>
</evidence>
<keyword evidence="1" id="KW-0732">Signal</keyword>
<dbReference type="RefSeq" id="XP_024689662.1">
    <property type="nucleotide sequence ID" value="XM_024841510.1"/>
</dbReference>
<dbReference type="PANTHER" id="PTHR38123">
    <property type="entry name" value="CELL WALL SERINE-THREONINE-RICH GALACTOMANNOPROTEIN MP1 (AFU_ORTHOLOGUE AFUA_4G03240)"/>
    <property type="match status" value="1"/>
</dbReference>
<dbReference type="Proteomes" id="UP000234254">
    <property type="component" value="Unassembled WGS sequence"/>
</dbReference>
<evidence type="ECO:0008006" key="4">
    <source>
        <dbReference type="Google" id="ProtNLM"/>
    </source>
</evidence>
<feature type="chain" id="PRO_5014132175" description="Hydrophobic surface binding protein A" evidence="1">
    <location>
        <begin position="19"/>
        <end position="177"/>
    </location>
</feature>
<name>A0A2I1CTW8_ASPC2</name>
<evidence type="ECO:0000313" key="3">
    <source>
        <dbReference type="Proteomes" id="UP000234254"/>
    </source>
</evidence>
<dbReference type="AlphaFoldDB" id="A0A2I1CTW8"/>
<feature type="signal peptide" evidence="1">
    <location>
        <begin position="1"/>
        <end position="18"/>
    </location>
</feature>
<dbReference type="InterPro" id="IPR021054">
    <property type="entry name" value="Cell_wall_mannoprotein_1"/>
</dbReference>
<comment type="caution">
    <text evidence="2">The sequence shown here is derived from an EMBL/GenBank/DDBJ whole genome shotgun (WGS) entry which is preliminary data.</text>
</comment>
<proteinExistence type="predicted"/>
<dbReference type="Pfam" id="PF12296">
    <property type="entry name" value="HsbA"/>
    <property type="match status" value="1"/>
</dbReference>
<organism evidence="2 3">
    <name type="scientific">Aspergillus campestris (strain IBT 28561)</name>
    <dbReference type="NCBI Taxonomy" id="1392248"/>
    <lineage>
        <taxon>Eukaryota</taxon>
        <taxon>Fungi</taxon>
        <taxon>Dikarya</taxon>
        <taxon>Ascomycota</taxon>
        <taxon>Pezizomycotina</taxon>
        <taxon>Eurotiomycetes</taxon>
        <taxon>Eurotiomycetidae</taxon>
        <taxon>Eurotiales</taxon>
        <taxon>Aspergillaceae</taxon>
        <taxon>Aspergillus</taxon>
        <taxon>Aspergillus subgen. Circumdati</taxon>
    </lineage>
</organism>
<dbReference type="VEuPathDB" id="FungiDB:P168DRAFT_329814"/>
<dbReference type="EMBL" id="MSFM01000012">
    <property type="protein sequence ID" value="PKY01068.1"/>
    <property type="molecule type" value="Genomic_DNA"/>
</dbReference>
<evidence type="ECO:0000313" key="2">
    <source>
        <dbReference type="EMBL" id="PKY01068.1"/>
    </source>
</evidence>
<keyword evidence="3" id="KW-1185">Reference proteome</keyword>
<protein>
    <recommendedName>
        <fullName evidence="4">Hydrophobic surface binding protein A</fullName>
    </recommendedName>
</protein>
<dbReference type="PANTHER" id="PTHR38123:SF6">
    <property type="entry name" value="CELL WALL SERINE-THREONINE-RICH GALACTOMANNOPROTEIN MP1 (AFU_ORTHOLOGUE AFUA_4G03240)"/>
    <property type="match status" value="1"/>
</dbReference>
<reference evidence="2" key="1">
    <citation type="submission" date="2016-12" db="EMBL/GenBank/DDBJ databases">
        <title>The genomes of Aspergillus section Nigri reveals drivers in fungal speciation.</title>
        <authorList>
            <consortium name="DOE Joint Genome Institute"/>
            <person name="Vesth T.C."/>
            <person name="Nybo J."/>
            <person name="Theobald S."/>
            <person name="Brandl J."/>
            <person name="Frisvad J.C."/>
            <person name="Nielsen K.F."/>
            <person name="Lyhne E.K."/>
            <person name="Kogle M.E."/>
            <person name="Kuo A."/>
            <person name="Riley R."/>
            <person name="Clum A."/>
            <person name="Nolan M."/>
            <person name="Lipzen A."/>
            <person name="Salamov A."/>
            <person name="Henrissat B."/>
            <person name="Wiebenga A."/>
            <person name="De vries R.P."/>
            <person name="Grigoriev I.V."/>
            <person name="Mortensen U.H."/>
            <person name="Andersen M.R."/>
            <person name="Baker S.E."/>
        </authorList>
    </citation>
    <scope>NUCLEOTIDE SEQUENCE</scope>
    <source>
        <strain evidence="2">IBT 28561</strain>
    </source>
</reference>
<dbReference type="GO" id="GO:0005576">
    <property type="term" value="C:extracellular region"/>
    <property type="evidence" value="ECO:0007669"/>
    <property type="project" value="TreeGrafter"/>
</dbReference>
<accession>A0A2I1CTW8</accession>
<dbReference type="OrthoDB" id="2422134at2759"/>
<dbReference type="GeneID" id="36549034"/>